<organism evidence="1 2">
    <name type="scientific">Alicyclobacillus dauci</name>
    <dbReference type="NCBI Taxonomy" id="1475485"/>
    <lineage>
        <taxon>Bacteria</taxon>
        <taxon>Bacillati</taxon>
        <taxon>Bacillota</taxon>
        <taxon>Bacilli</taxon>
        <taxon>Bacillales</taxon>
        <taxon>Alicyclobacillaceae</taxon>
        <taxon>Alicyclobacillus</taxon>
    </lineage>
</organism>
<evidence type="ECO:0000313" key="2">
    <source>
        <dbReference type="Proteomes" id="UP001164803"/>
    </source>
</evidence>
<reference evidence="1" key="1">
    <citation type="submission" date="2022-08" db="EMBL/GenBank/DDBJ databases">
        <title>Alicyclobacillus dauci DSM2870, complete genome.</title>
        <authorList>
            <person name="Wang Q."/>
            <person name="Cai R."/>
            <person name="Wang Z."/>
        </authorList>
    </citation>
    <scope>NUCLEOTIDE SEQUENCE</scope>
    <source>
        <strain evidence="1">DSM 28700</strain>
    </source>
</reference>
<dbReference type="RefSeq" id="WP_268041834.1">
    <property type="nucleotide sequence ID" value="NZ_CP104064.1"/>
</dbReference>
<protein>
    <submittedName>
        <fullName evidence="1">Uncharacterized protein</fullName>
    </submittedName>
</protein>
<evidence type="ECO:0000313" key="1">
    <source>
        <dbReference type="EMBL" id="WAH35029.1"/>
    </source>
</evidence>
<name>A0ABY6YWW7_9BACL</name>
<proteinExistence type="predicted"/>
<dbReference type="Proteomes" id="UP001164803">
    <property type="component" value="Chromosome"/>
</dbReference>
<sequence>MTTDGRVLSNDLIREIEQTHGHEWRIANLIATIHDLQRQVSELTEWVEDMQWCASASWYESDHCPYCESSKDKGHKSDCELGNFLAKHAPRQEDET</sequence>
<dbReference type="EMBL" id="CP104064">
    <property type="protein sequence ID" value="WAH35029.1"/>
    <property type="molecule type" value="Genomic_DNA"/>
</dbReference>
<gene>
    <name evidence="1" type="ORF">NZD86_11885</name>
</gene>
<accession>A0ABY6YWW7</accession>
<keyword evidence="2" id="KW-1185">Reference proteome</keyword>